<dbReference type="CDD" id="cd03786">
    <property type="entry name" value="GTB_UDP-GlcNAc_2-Epimerase"/>
    <property type="match status" value="1"/>
</dbReference>
<gene>
    <name evidence="2" type="ORF">NEF87_004311</name>
</gene>
<keyword evidence="2" id="KW-0413">Isomerase</keyword>
<organism evidence="2 3">
    <name type="scientific">Candidatus Lokiarchaeum ossiferum</name>
    <dbReference type="NCBI Taxonomy" id="2951803"/>
    <lineage>
        <taxon>Archaea</taxon>
        <taxon>Promethearchaeati</taxon>
        <taxon>Promethearchaeota</taxon>
        <taxon>Promethearchaeia</taxon>
        <taxon>Promethearchaeales</taxon>
        <taxon>Promethearchaeaceae</taxon>
        <taxon>Candidatus Lokiarchaeum</taxon>
    </lineage>
</organism>
<evidence type="ECO:0000313" key="2">
    <source>
        <dbReference type="EMBL" id="UYP48026.1"/>
    </source>
</evidence>
<evidence type="ECO:0000313" key="3">
    <source>
        <dbReference type="Proteomes" id="UP001208689"/>
    </source>
</evidence>
<reference evidence="2" key="1">
    <citation type="submission" date="2022-09" db="EMBL/GenBank/DDBJ databases">
        <title>Actin cytoskeleton and complex cell architecture in an #Asgard archaeon.</title>
        <authorList>
            <person name="Ponce Toledo R.I."/>
            <person name="Schleper C."/>
            <person name="Rodrigues Oliveira T."/>
            <person name="Wollweber F."/>
            <person name="Xu J."/>
            <person name="Rittmann S."/>
            <person name="Klingl A."/>
            <person name="Pilhofer M."/>
        </authorList>
    </citation>
    <scope>NUCLEOTIDE SEQUENCE</scope>
    <source>
        <strain evidence="2">B-35</strain>
    </source>
</reference>
<dbReference type="PANTHER" id="PTHR43174">
    <property type="entry name" value="UDP-N-ACETYLGLUCOSAMINE 2-EPIMERASE"/>
    <property type="match status" value="1"/>
</dbReference>
<sequence length="450" mass="51072">MVSKMTKIKICLITGTRPELIKVSVLLKLMKKDPQIQLTFIHSGQHYDELMFGSFLRDLNLPNPDYNIEVGSLPNSVQTGKMLISLNDIIYRIVPDLILAQGDTNTVLAAALTSFKNNIPFGHIEAGIRSFDMRMPEEINRVLTGSCALLNFAPTQLSVNNLIDNGILPNRIFLVGNPIVDAVHENIEIANKKSKIDQNLEIESGKKFVLLTMHRPSNVDNRENLKNIIETLLQNKEILYIFPAHPRTVKNIKKFNLYEEIQTSKNIRMIEPVNYFDMLKLMNLSSFILTDSGGLQEEAVILKKPCITLRENTERPESIEVGANILVGTDMQKLKSVSTNLWTNKVFYKSMIPHENPFGDGNSSKKMIQIIKDAHQKGKLQIPFIEFKNTIPHCKLIDTSSLDEDLITVSDFEKEKSCIILEIFDYEGNSIFPSPNLEITKKMKLKARFI</sequence>
<dbReference type="Pfam" id="PF02350">
    <property type="entry name" value="Epimerase_2"/>
    <property type="match status" value="1"/>
</dbReference>
<dbReference type="Gene3D" id="3.40.50.2000">
    <property type="entry name" value="Glycogen Phosphorylase B"/>
    <property type="match status" value="2"/>
</dbReference>
<dbReference type="InterPro" id="IPR003331">
    <property type="entry name" value="UDP_GlcNAc_Epimerase_2_dom"/>
</dbReference>
<name>A0ABY6HWX1_9ARCH</name>
<dbReference type="InterPro" id="IPR029767">
    <property type="entry name" value="WecB-like"/>
</dbReference>
<proteinExistence type="predicted"/>
<dbReference type="EC" id="5.1.3.14" evidence="2"/>
<keyword evidence="3" id="KW-1185">Reference proteome</keyword>
<evidence type="ECO:0000259" key="1">
    <source>
        <dbReference type="Pfam" id="PF02350"/>
    </source>
</evidence>
<protein>
    <submittedName>
        <fullName evidence="2">UDP-N-acetylglucosamine 2-epimerase</fullName>
        <ecNumber evidence="2">5.1.3.14</ecNumber>
    </submittedName>
</protein>
<feature type="domain" description="UDP-N-acetylglucosamine 2-epimerase" evidence="1">
    <location>
        <begin position="30"/>
        <end position="372"/>
    </location>
</feature>
<dbReference type="GO" id="GO:0008761">
    <property type="term" value="F:UDP-N-acetylglucosamine 2-epimerase activity"/>
    <property type="evidence" value="ECO:0007669"/>
    <property type="project" value="UniProtKB-EC"/>
</dbReference>
<dbReference type="NCBIfam" id="TIGR00236">
    <property type="entry name" value="wecB"/>
    <property type="match status" value="1"/>
</dbReference>
<dbReference type="EMBL" id="CP104013">
    <property type="protein sequence ID" value="UYP48026.1"/>
    <property type="molecule type" value="Genomic_DNA"/>
</dbReference>
<dbReference type="PANTHER" id="PTHR43174:SF1">
    <property type="entry name" value="UDP-N-ACETYLGLUCOSAMINE 2-EPIMERASE"/>
    <property type="match status" value="1"/>
</dbReference>
<accession>A0ABY6HWX1</accession>
<dbReference type="SUPFAM" id="SSF53756">
    <property type="entry name" value="UDP-Glycosyltransferase/glycogen phosphorylase"/>
    <property type="match status" value="1"/>
</dbReference>
<dbReference type="Proteomes" id="UP001208689">
    <property type="component" value="Chromosome"/>
</dbReference>